<protein>
    <submittedName>
        <fullName evidence="2">Clp domain protein</fullName>
    </submittedName>
</protein>
<dbReference type="EMBL" id="CP001802">
    <property type="protein sequence ID" value="ACY22669.1"/>
    <property type="molecule type" value="Genomic_DNA"/>
</dbReference>
<gene>
    <name evidence="2" type="ordered locus">Gbro_3476</name>
</gene>
<dbReference type="AlphaFoldDB" id="D0LE77"/>
<dbReference type="Proteomes" id="UP000001219">
    <property type="component" value="Chromosome"/>
</dbReference>
<name>D0LE77_GORB4</name>
<dbReference type="eggNOG" id="COG0542">
    <property type="taxonomic scope" value="Bacteria"/>
</dbReference>
<evidence type="ECO:0000313" key="3">
    <source>
        <dbReference type="Proteomes" id="UP000001219"/>
    </source>
</evidence>
<dbReference type="HOGENOM" id="CLU_1192731_0_0_11"/>
<dbReference type="STRING" id="526226.Gbro_3476"/>
<dbReference type="KEGG" id="gbr:Gbro_3476"/>
<accession>D0LE77</accession>
<dbReference type="SUPFAM" id="SSF81923">
    <property type="entry name" value="Double Clp-N motif"/>
    <property type="match status" value="1"/>
</dbReference>
<dbReference type="Pfam" id="PF02861">
    <property type="entry name" value="Clp_N"/>
    <property type="match status" value="1"/>
</dbReference>
<feature type="domain" description="Clp R" evidence="1">
    <location>
        <begin position="62"/>
        <end position="181"/>
    </location>
</feature>
<dbReference type="InterPro" id="IPR004176">
    <property type="entry name" value="Clp_R_N"/>
</dbReference>
<dbReference type="Gene3D" id="1.10.1780.10">
    <property type="entry name" value="Clp, N-terminal domain"/>
    <property type="match status" value="1"/>
</dbReference>
<evidence type="ECO:0000259" key="1">
    <source>
        <dbReference type="Pfam" id="PF02861"/>
    </source>
</evidence>
<evidence type="ECO:0000313" key="2">
    <source>
        <dbReference type="EMBL" id="ACY22669.1"/>
    </source>
</evidence>
<sequence>MPKINIYVPDDLAEEVRSAGLPISRICQQALREALRAPAGGAVGTTTSPLVDAEDVPVGLHVAAILDLAAESARARGSAEVSPADLLRGIATEGESLVLRTIEQCGVTREAIIGELDTAADPGRTQPARGSRPLALDADAERVVEQAVGEARTMQTPMLDGGHLLAALLDDTTPAGESLRALGVDRIFTTEVSGALRGAVEYSRVTEPRQDAYLVVTLTALAARLDRIETAVGVSSTACADRSSDPDFNSERI</sequence>
<keyword evidence="3" id="KW-1185">Reference proteome</keyword>
<reference evidence="2 3" key="2">
    <citation type="journal article" date="2010" name="Stand. Genomic Sci.">
        <title>Complete genome sequence of Gordonia bronchialis type strain (3410).</title>
        <authorList>
            <person name="Ivanova N."/>
            <person name="Sikorski J."/>
            <person name="Jando M."/>
            <person name="Lapidus A."/>
            <person name="Nolan M."/>
            <person name="Lucas S."/>
            <person name="Del Rio T.G."/>
            <person name="Tice H."/>
            <person name="Copeland A."/>
            <person name="Cheng J.F."/>
            <person name="Chen F."/>
            <person name="Bruce D."/>
            <person name="Goodwin L."/>
            <person name="Pitluck S."/>
            <person name="Mavromatis K."/>
            <person name="Ovchinnikova G."/>
            <person name="Pati A."/>
            <person name="Chen A."/>
            <person name="Palaniappan K."/>
            <person name="Land M."/>
            <person name="Hauser L."/>
            <person name="Chang Y.J."/>
            <person name="Jeffries C.D."/>
            <person name="Chain P."/>
            <person name="Saunders E."/>
            <person name="Han C."/>
            <person name="Detter J.C."/>
            <person name="Brettin T."/>
            <person name="Rohde M."/>
            <person name="Goker M."/>
            <person name="Bristow J."/>
            <person name="Eisen J.A."/>
            <person name="Markowitz V."/>
            <person name="Hugenholtz P."/>
            <person name="Klenk H.P."/>
            <person name="Kyrpides N.C."/>
        </authorList>
    </citation>
    <scope>NUCLEOTIDE SEQUENCE [LARGE SCALE GENOMIC DNA]</scope>
    <source>
        <strain evidence="3">ATCC 25592 / DSM 43247 / BCRC 13721 / JCM 3198 / KCTC 3076 / NBRC 16047 / NCTC 10667</strain>
    </source>
</reference>
<reference evidence="3" key="1">
    <citation type="submission" date="2009-10" db="EMBL/GenBank/DDBJ databases">
        <title>The complete chromosome of Gordonia bronchialis DSM 43247.</title>
        <authorList>
            <consortium name="US DOE Joint Genome Institute (JGI-PGF)"/>
            <person name="Lucas S."/>
            <person name="Copeland A."/>
            <person name="Lapidus A."/>
            <person name="Glavina del Rio T."/>
            <person name="Dalin E."/>
            <person name="Tice H."/>
            <person name="Bruce D."/>
            <person name="Goodwin L."/>
            <person name="Pitluck S."/>
            <person name="Kyrpides N."/>
            <person name="Mavromatis K."/>
            <person name="Ivanova N."/>
            <person name="Ovchinnikova G."/>
            <person name="Saunders E."/>
            <person name="Brettin T."/>
            <person name="Detter J.C."/>
            <person name="Han C."/>
            <person name="Larimer F."/>
            <person name="Land M."/>
            <person name="Hauser L."/>
            <person name="Markowitz V."/>
            <person name="Cheng J.-F."/>
            <person name="Hugenholtz P."/>
            <person name="Woyke T."/>
            <person name="Wu D."/>
            <person name="Jando M."/>
            <person name="Schneider S."/>
            <person name="Goeker M."/>
            <person name="Klenk H.-P."/>
            <person name="Eisen J.A."/>
        </authorList>
    </citation>
    <scope>NUCLEOTIDE SEQUENCE [LARGE SCALE GENOMIC DNA]</scope>
    <source>
        <strain evidence="3">ATCC 25592 / DSM 43247 / BCRC 13721 / JCM 3198 / KCTC 3076 / NBRC 16047 / NCTC 10667</strain>
    </source>
</reference>
<organism evidence="2 3">
    <name type="scientific">Gordonia bronchialis (strain ATCC 25592 / DSM 43247 / BCRC 13721 / JCM 3198 / KCTC 3076 / NBRC 16047 / NCTC 10667)</name>
    <name type="common">Rhodococcus bronchialis</name>
    <dbReference type="NCBI Taxonomy" id="526226"/>
    <lineage>
        <taxon>Bacteria</taxon>
        <taxon>Bacillati</taxon>
        <taxon>Actinomycetota</taxon>
        <taxon>Actinomycetes</taxon>
        <taxon>Mycobacteriales</taxon>
        <taxon>Gordoniaceae</taxon>
        <taxon>Gordonia</taxon>
    </lineage>
</organism>
<dbReference type="InterPro" id="IPR036628">
    <property type="entry name" value="Clp_N_dom_sf"/>
</dbReference>
<dbReference type="RefSeq" id="WP_012835183.1">
    <property type="nucleotide sequence ID" value="NC_013441.1"/>
</dbReference>
<dbReference type="OrthoDB" id="3290891at2"/>
<proteinExistence type="predicted"/>